<dbReference type="RefSeq" id="WP_196101456.1">
    <property type="nucleotide sequence ID" value="NZ_CP064942.1"/>
</dbReference>
<dbReference type="KEGG" id="poz:I0K15_10380"/>
<proteinExistence type="predicted"/>
<evidence type="ECO:0000313" key="1">
    <source>
        <dbReference type="EMBL" id="QPH52242.1"/>
    </source>
</evidence>
<dbReference type="AlphaFoldDB" id="A0A7S9LNG1"/>
<evidence type="ECO:0008006" key="3">
    <source>
        <dbReference type="Google" id="ProtNLM"/>
    </source>
</evidence>
<protein>
    <recommendedName>
        <fullName evidence="3">Lipoprotein</fullName>
    </recommendedName>
</protein>
<reference evidence="1 2" key="1">
    <citation type="submission" date="2020-11" db="EMBL/GenBank/DDBJ databases">
        <title>Description of Pontivivens ytuae sp. nov. isolated from deep sea sediment of Mariana Trench.</title>
        <authorList>
            <person name="Wang Z."/>
            <person name="Sun Q.-L."/>
            <person name="Xu X.-D."/>
            <person name="Tang Y.-Z."/>
            <person name="Zhang J."/>
        </authorList>
    </citation>
    <scope>NUCLEOTIDE SEQUENCE [LARGE SCALE GENOMIC DNA]</scope>
    <source>
        <strain evidence="1 2">MT2928</strain>
    </source>
</reference>
<evidence type="ECO:0000313" key="2">
    <source>
        <dbReference type="Proteomes" id="UP000594800"/>
    </source>
</evidence>
<dbReference type="PROSITE" id="PS51257">
    <property type="entry name" value="PROKAR_LIPOPROTEIN"/>
    <property type="match status" value="1"/>
</dbReference>
<sequence>MTRAFLLAAAMLVAGCELPPPSETMISPTANVSTAYRQGFDDGCHSGRQAAGDLFEQFRKDQARFDTDRDYAQGWSDAFRQCETQTEAQQRAIRSAATIQAIQSSNDNRFDNVLDGIDTSGLENLGR</sequence>
<accession>A0A7S9LNG1</accession>
<keyword evidence="2" id="KW-1185">Reference proteome</keyword>
<dbReference type="EMBL" id="CP064942">
    <property type="protein sequence ID" value="QPH52242.1"/>
    <property type="molecule type" value="Genomic_DNA"/>
</dbReference>
<organism evidence="1 2">
    <name type="scientific">Pontivivens ytuae</name>
    <dbReference type="NCBI Taxonomy" id="2789856"/>
    <lineage>
        <taxon>Bacteria</taxon>
        <taxon>Pseudomonadati</taxon>
        <taxon>Pseudomonadota</taxon>
        <taxon>Alphaproteobacteria</taxon>
        <taxon>Rhodobacterales</taxon>
        <taxon>Paracoccaceae</taxon>
        <taxon>Pontivivens</taxon>
    </lineage>
</organism>
<dbReference type="Proteomes" id="UP000594800">
    <property type="component" value="Chromosome"/>
</dbReference>
<gene>
    <name evidence="1" type="ORF">I0K15_10380</name>
</gene>
<name>A0A7S9LNG1_9RHOB</name>